<protein>
    <submittedName>
        <fullName evidence="6">Low specificity L-threonine aldolase</fullName>
    </submittedName>
</protein>
<dbReference type="Pfam" id="PF01212">
    <property type="entry name" value="Beta_elim_lyase"/>
    <property type="match status" value="1"/>
</dbReference>
<dbReference type="Proteomes" id="UP001500236">
    <property type="component" value="Unassembled WGS sequence"/>
</dbReference>
<name>A0ABP6LU06_9MICC</name>
<gene>
    <name evidence="6" type="ORF">GCM10010529_04090</name>
</gene>
<evidence type="ECO:0000313" key="6">
    <source>
        <dbReference type="EMBL" id="GAA3053245.1"/>
    </source>
</evidence>
<feature type="compositionally biased region" description="Low complexity" evidence="4">
    <location>
        <begin position="16"/>
        <end position="29"/>
    </location>
</feature>
<evidence type="ECO:0000259" key="5">
    <source>
        <dbReference type="Pfam" id="PF01212"/>
    </source>
</evidence>
<evidence type="ECO:0000256" key="3">
    <source>
        <dbReference type="ARBA" id="ARBA00022898"/>
    </source>
</evidence>
<dbReference type="Gene3D" id="3.90.1150.10">
    <property type="entry name" value="Aspartate Aminotransferase, domain 1"/>
    <property type="match status" value="1"/>
</dbReference>
<evidence type="ECO:0000256" key="4">
    <source>
        <dbReference type="SAM" id="MobiDB-lite"/>
    </source>
</evidence>
<dbReference type="Gene3D" id="3.40.640.10">
    <property type="entry name" value="Type I PLP-dependent aspartate aminotransferase-like (Major domain)"/>
    <property type="match status" value="1"/>
</dbReference>
<feature type="region of interest" description="Disordered" evidence="4">
    <location>
        <begin position="1"/>
        <end position="35"/>
    </location>
</feature>
<accession>A0ABP6LU06</accession>
<evidence type="ECO:0000313" key="7">
    <source>
        <dbReference type="Proteomes" id="UP001500236"/>
    </source>
</evidence>
<keyword evidence="7" id="KW-1185">Reference proteome</keyword>
<dbReference type="InterPro" id="IPR015422">
    <property type="entry name" value="PyrdxlP-dep_Trfase_small"/>
</dbReference>
<comment type="caution">
    <text evidence="6">The sequence shown here is derived from an EMBL/GenBank/DDBJ whole genome shotgun (WGS) entry which is preliminary data.</text>
</comment>
<dbReference type="EMBL" id="BAAAVT010000002">
    <property type="protein sequence ID" value="GAA3053245.1"/>
    <property type="molecule type" value="Genomic_DNA"/>
</dbReference>
<dbReference type="InterPro" id="IPR015424">
    <property type="entry name" value="PyrdxlP-dep_Trfase"/>
</dbReference>
<reference evidence="7" key="1">
    <citation type="journal article" date="2019" name="Int. J. Syst. Evol. Microbiol.">
        <title>The Global Catalogue of Microorganisms (GCM) 10K type strain sequencing project: providing services to taxonomists for standard genome sequencing and annotation.</title>
        <authorList>
            <consortium name="The Broad Institute Genomics Platform"/>
            <consortium name="The Broad Institute Genome Sequencing Center for Infectious Disease"/>
            <person name="Wu L."/>
            <person name="Ma J."/>
        </authorList>
    </citation>
    <scope>NUCLEOTIDE SEQUENCE [LARGE SCALE GENOMIC DNA]</scope>
    <source>
        <strain evidence="7">JCM 14309</strain>
    </source>
</reference>
<evidence type="ECO:0000256" key="1">
    <source>
        <dbReference type="ARBA" id="ARBA00001933"/>
    </source>
</evidence>
<evidence type="ECO:0000256" key="2">
    <source>
        <dbReference type="ARBA" id="ARBA00006966"/>
    </source>
</evidence>
<keyword evidence="3" id="KW-0663">Pyridoxal phosphate</keyword>
<comment type="similarity">
    <text evidence="2">Belongs to the threonine aldolase family.</text>
</comment>
<feature type="domain" description="Aromatic amino acid beta-eliminating lyase/threonine aldolase" evidence="5">
    <location>
        <begin position="30"/>
        <end position="316"/>
    </location>
</feature>
<sequence length="376" mass="39444">MTSTDEIMPGLQTLDGPVGPDAPATPDPTFASDNTAGVSPEVLEAIARANGGAAVPYGDDPVTARLEQVVRDQFGPSAEIFPVFNGTGANVVSLQALLPRWGAAICARQAHVNTDEGAAPERLGALKLLARPTPEGKLTPADVEAELGAQGFVHAAQPLAVTLTQSTELGSLYSPAEIAAVADRAHAAGLGVHMDGARLANAAAALGVSLREVTIDVGVDVLSLGGTKNGALAAEAVVVLDPTRVRGTDYIRKYSMQLASKQRFVSAQLLELFGTDLWRSNAEHANAQARLLGERLATLEGIDLPAPAQVNAVFPKMPATVVEELQSRYLFHVWDTAPDGDPVVRLMCSFQTTEAQIDEFVDHARAALTARLPDAR</sequence>
<proteinExistence type="inferred from homology"/>
<comment type="cofactor">
    <cofactor evidence="1">
        <name>pyridoxal 5'-phosphate</name>
        <dbReference type="ChEBI" id="CHEBI:597326"/>
    </cofactor>
</comment>
<dbReference type="SUPFAM" id="SSF53383">
    <property type="entry name" value="PLP-dependent transferases"/>
    <property type="match status" value="1"/>
</dbReference>
<dbReference type="RefSeq" id="WP_344682996.1">
    <property type="nucleotide sequence ID" value="NZ_BAAAVT010000002.1"/>
</dbReference>
<dbReference type="InterPro" id="IPR015421">
    <property type="entry name" value="PyrdxlP-dep_Trfase_major"/>
</dbReference>
<dbReference type="PANTHER" id="PTHR48097:SF5">
    <property type="entry name" value="LOW SPECIFICITY L-THREONINE ALDOLASE"/>
    <property type="match status" value="1"/>
</dbReference>
<organism evidence="6 7">
    <name type="scientific">Nesterenkonia aethiopica</name>
    <dbReference type="NCBI Taxonomy" id="269144"/>
    <lineage>
        <taxon>Bacteria</taxon>
        <taxon>Bacillati</taxon>
        <taxon>Actinomycetota</taxon>
        <taxon>Actinomycetes</taxon>
        <taxon>Micrococcales</taxon>
        <taxon>Micrococcaceae</taxon>
        <taxon>Nesterenkonia</taxon>
    </lineage>
</organism>
<dbReference type="PANTHER" id="PTHR48097">
    <property type="entry name" value="L-THREONINE ALDOLASE-RELATED"/>
    <property type="match status" value="1"/>
</dbReference>
<dbReference type="InterPro" id="IPR001597">
    <property type="entry name" value="ArAA_b-elim_lyase/Thr_aldolase"/>
</dbReference>